<reference evidence="1 2" key="1">
    <citation type="journal article" date="2018" name="Science">
        <title>The opium poppy genome and morphinan production.</title>
        <authorList>
            <person name="Guo L."/>
            <person name="Winzer T."/>
            <person name="Yang X."/>
            <person name="Li Y."/>
            <person name="Ning Z."/>
            <person name="He Z."/>
            <person name="Teodor R."/>
            <person name="Lu Y."/>
            <person name="Bowser T.A."/>
            <person name="Graham I.A."/>
            <person name="Ye K."/>
        </authorList>
    </citation>
    <scope>NUCLEOTIDE SEQUENCE [LARGE SCALE GENOMIC DNA]</scope>
    <source>
        <strain evidence="2">cv. HN1</strain>
        <tissue evidence="1">Leaves</tissue>
    </source>
</reference>
<organism evidence="1 2">
    <name type="scientific">Papaver somniferum</name>
    <name type="common">Opium poppy</name>
    <dbReference type="NCBI Taxonomy" id="3469"/>
    <lineage>
        <taxon>Eukaryota</taxon>
        <taxon>Viridiplantae</taxon>
        <taxon>Streptophyta</taxon>
        <taxon>Embryophyta</taxon>
        <taxon>Tracheophyta</taxon>
        <taxon>Spermatophyta</taxon>
        <taxon>Magnoliopsida</taxon>
        <taxon>Ranunculales</taxon>
        <taxon>Papaveraceae</taxon>
        <taxon>Papaveroideae</taxon>
        <taxon>Papaver</taxon>
    </lineage>
</organism>
<gene>
    <name evidence="1" type="ORF">C5167_049514</name>
</gene>
<protein>
    <submittedName>
        <fullName evidence="1">Uncharacterized protein</fullName>
    </submittedName>
</protein>
<name>A0A4Y7KME9_PAPSO</name>
<proteinExistence type="predicted"/>
<evidence type="ECO:0000313" key="2">
    <source>
        <dbReference type="Proteomes" id="UP000316621"/>
    </source>
</evidence>
<dbReference type="AlphaFoldDB" id="A0A4Y7KME9"/>
<sequence>MESNYQSSPYMGLQPN</sequence>
<evidence type="ECO:0000313" key="1">
    <source>
        <dbReference type="EMBL" id="RZC74036.1"/>
    </source>
</evidence>
<keyword evidence="2" id="KW-1185">Reference proteome</keyword>
<dbReference type="EMBL" id="CM010722">
    <property type="protein sequence ID" value="RZC74036.1"/>
    <property type="molecule type" value="Genomic_DNA"/>
</dbReference>
<dbReference type="Proteomes" id="UP000316621">
    <property type="component" value="Chromosome 8"/>
</dbReference>
<accession>A0A4Y7KME9</accession>